<accession>A0AAD1Y8M7</accession>
<gene>
    <name evidence="2" type="ORF">ECRASSUSDP1_LOCUS28339</name>
</gene>
<evidence type="ECO:0000313" key="3">
    <source>
        <dbReference type="Proteomes" id="UP001295684"/>
    </source>
</evidence>
<dbReference type="EMBL" id="CAMPGE010029246">
    <property type="protein sequence ID" value="CAI2386715.1"/>
    <property type="molecule type" value="Genomic_DNA"/>
</dbReference>
<dbReference type="AlphaFoldDB" id="A0AAD1Y8M7"/>
<sequence>MTFANNEGNLNKEDIIKEGYPFNNSGKLATKRICIKSRILRRRIDKRSIISKSLEKDPFNYHTNKHNSEFEVSQAEKSKISKEREDFLNADEQVSRAMSQKKLFETKGFHKGSGMLSLKRQQSYGDKRKSIRSQARYQSKKHEQMNLNSPTQDLLRSSILFKDPDDVNNTNRLMRKISSIDSPEQIAIHSTRDQNYQDMSKNLYKPKRECTTRGSNINVDDEGKKSEGAVQSRRFPVISPSSKLPKVFLNKGIKNIKRIGRRNNQTVLKEMLQNPRQGNPFNNPPRSVRKSKFSKVNDDSETIQPLFPSQEKSSRNIEVSQFMIYGSKNNQFYSDSKPSEGLQIGTFIKSSAKIRKTHKNMNKSTEEYKTSQDYTTLDSSKYYSNQVYDKSQGKSSNRKNITFSNGSFKPDPELCGNIKIEESIGRDGLGKAKKSKLDTLGCTFGKINFNKRNLKKRVLSHSKNTGVMHKRLQNASVESRINKDLFESIQEYQNNLQDSKDLKNSNIVDKMNYSLKVNFVAGSDCSSEERPPTGKWGN</sequence>
<dbReference type="Proteomes" id="UP001295684">
    <property type="component" value="Unassembled WGS sequence"/>
</dbReference>
<name>A0AAD1Y8M7_EUPCR</name>
<proteinExistence type="predicted"/>
<protein>
    <submittedName>
        <fullName evidence="2">Uncharacterized protein</fullName>
    </submittedName>
</protein>
<evidence type="ECO:0000313" key="2">
    <source>
        <dbReference type="EMBL" id="CAI2386715.1"/>
    </source>
</evidence>
<keyword evidence="3" id="KW-1185">Reference proteome</keyword>
<feature type="compositionally biased region" description="Polar residues" evidence="1">
    <location>
        <begin position="274"/>
        <end position="285"/>
    </location>
</feature>
<reference evidence="2" key="1">
    <citation type="submission" date="2023-07" db="EMBL/GenBank/DDBJ databases">
        <authorList>
            <consortium name="AG Swart"/>
            <person name="Singh M."/>
            <person name="Singh A."/>
            <person name="Seah K."/>
            <person name="Emmerich C."/>
        </authorList>
    </citation>
    <scope>NUCLEOTIDE SEQUENCE</scope>
    <source>
        <strain evidence="2">DP1</strain>
    </source>
</reference>
<organism evidence="2 3">
    <name type="scientific">Euplotes crassus</name>
    <dbReference type="NCBI Taxonomy" id="5936"/>
    <lineage>
        <taxon>Eukaryota</taxon>
        <taxon>Sar</taxon>
        <taxon>Alveolata</taxon>
        <taxon>Ciliophora</taxon>
        <taxon>Intramacronucleata</taxon>
        <taxon>Spirotrichea</taxon>
        <taxon>Hypotrichia</taxon>
        <taxon>Euplotida</taxon>
        <taxon>Euplotidae</taxon>
        <taxon>Moneuplotes</taxon>
    </lineage>
</organism>
<feature type="region of interest" description="Disordered" evidence="1">
    <location>
        <begin position="211"/>
        <end position="230"/>
    </location>
</feature>
<comment type="caution">
    <text evidence="2">The sequence shown here is derived from an EMBL/GenBank/DDBJ whole genome shotgun (WGS) entry which is preliminary data.</text>
</comment>
<feature type="region of interest" description="Disordered" evidence="1">
    <location>
        <begin position="274"/>
        <end position="299"/>
    </location>
</feature>
<evidence type="ECO:0000256" key="1">
    <source>
        <dbReference type="SAM" id="MobiDB-lite"/>
    </source>
</evidence>